<feature type="compositionally biased region" description="Basic residues" evidence="1">
    <location>
        <begin position="17"/>
        <end position="31"/>
    </location>
</feature>
<accession>A0AAF3EAK3</accession>
<keyword evidence="2" id="KW-1185">Reference proteome</keyword>
<dbReference type="Proteomes" id="UP000887575">
    <property type="component" value="Unassembled WGS sequence"/>
</dbReference>
<proteinExistence type="predicted"/>
<name>A0AAF3EAK3_9BILA</name>
<protein>
    <submittedName>
        <fullName evidence="3">Uncharacterized protein</fullName>
    </submittedName>
</protein>
<sequence>MTELLVSCLKPLALKPSKVKNKKRSKGKKRQLGYEFEDEFEEKENKTQTNVSNEAMALSKSIRTQKNPNLSNTQRKKRTPNEKKIKSAVSVDQNVDVQSKANIDENKKISNANPLPKSLQKNRYVNKAIEKVSAGIKLLSASLESLTDGLLSKVKRRNPIKALIPLKINEKIDLRHYPKGIKISEVKHRGNRLLFKILEIQGEKLEFRIAKWDAPGAKFKIPDGPIDGYRSFEVLVDLNHMETQKLFKMYSEFFHQDYFPWIEMELIRNKVITRIWLIFDWDDTRAHWIPYFTDRRPFSGGKNWWPGVEVQQYNDFVINKCLTVSDIRFDQTLLHFTIISPSSSNPTVIFDEREPLKKGIRMIVLDHVELNPEQNSFGIGNIAITFRNRRALTYLGDDKVRADPTLWPFFNINFSGCLSIQILLKFNWNILKAEWTPEFSIVHKPKSQIEKRLKVRRPLQKMKRKQPNPKKMGLHNG</sequence>
<feature type="compositionally biased region" description="Basic residues" evidence="1">
    <location>
        <begin position="458"/>
        <end position="468"/>
    </location>
</feature>
<evidence type="ECO:0000256" key="1">
    <source>
        <dbReference type="SAM" id="MobiDB-lite"/>
    </source>
</evidence>
<feature type="region of interest" description="Disordered" evidence="1">
    <location>
        <begin position="17"/>
        <end position="91"/>
    </location>
</feature>
<evidence type="ECO:0000313" key="2">
    <source>
        <dbReference type="Proteomes" id="UP000887575"/>
    </source>
</evidence>
<reference evidence="3" key="1">
    <citation type="submission" date="2024-02" db="UniProtKB">
        <authorList>
            <consortium name="WormBaseParasite"/>
        </authorList>
    </citation>
    <scope>IDENTIFICATION</scope>
</reference>
<feature type="compositionally biased region" description="Polar residues" evidence="1">
    <location>
        <begin position="61"/>
        <end position="73"/>
    </location>
</feature>
<organism evidence="2 3">
    <name type="scientific">Mesorhabditis belari</name>
    <dbReference type="NCBI Taxonomy" id="2138241"/>
    <lineage>
        <taxon>Eukaryota</taxon>
        <taxon>Metazoa</taxon>
        <taxon>Ecdysozoa</taxon>
        <taxon>Nematoda</taxon>
        <taxon>Chromadorea</taxon>
        <taxon>Rhabditida</taxon>
        <taxon>Rhabditina</taxon>
        <taxon>Rhabditomorpha</taxon>
        <taxon>Rhabditoidea</taxon>
        <taxon>Rhabditidae</taxon>
        <taxon>Mesorhabditinae</taxon>
        <taxon>Mesorhabditis</taxon>
    </lineage>
</organism>
<evidence type="ECO:0000313" key="3">
    <source>
        <dbReference type="WBParaSite" id="MBELARI_LOCUS1095"/>
    </source>
</evidence>
<dbReference type="AlphaFoldDB" id="A0AAF3EAK3"/>
<feature type="region of interest" description="Disordered" evidence="1">
    <location>
        <begin position="458"/>
        <end position="477"/>
    </location>
</feature>
<dbReference type="WBParaSite" id="MBELARI_LOCUS1095">
    <property type="protein sequence ID" value="MBELARI_LOCUS1095"/>
    <property type="gene ID" value="MBELARI_LOCUS1095"/>
</dbReference>